<comment type="caution">
    <text evidence="2">The sequence shown here is derived from an EMBL/GenBank/DDBJ whole genome shotgun (WGS) entry which is preliminary data.</text>
</comment>
<keyword evidence="3" id="KW-1185">Reference proteome</keyword>
<protein>
    <submittedName>
        <fullName evidence="2">Uncharacterized protein</fullName>
    </submittedName>
</protein>
<gene>
    <name evidence="2" type="ORF">FXB38_06515</name>
</gene>
<feature type="signal peptide" evidence="1">
    <location>
        <begin position="1"/>
        <end position="22"/>
    </location>
</feature>
<keyword evidence="1" id="KW-0732">Signal</keyword>
<sequence length="105" mass="11626">MKYLFVAMAIGAAALTASAANAASGGKAKPYAQVSQSTDISAQHRHGHYGHRHHRWHPHHHGYYRPHYRSYGYYPRHQGYYGGGPYGYYGGGGPSVTFGFGANRW</sequence>
<organism evidence="2 3">
    <name type="scientific">Bradyrhizobium cytisi</name>
    <dbReference type="NCBI Taxonomy" id="515489"/>
    <lineage>
        <taxon>Bacteria</taxon>
        <taxon>Pseudomonadati</taxon>
        <taxon>Pseudomonadota</taxon>
        <taxon>Alphaproteobacteria</taxon>
        <taxon>Hyphomicrobiales</taxon>
        <taxon>Nitrobacteraceae</taxon>
        <taxon>Bradyrhizobium</taxon>
    </lineage>
</organism>
<accession>A0A5S4WY48</accession>
<evidence type="ECO:0000313" key="2">
    <source>
        <dbReference type="EMBL" id="TYL86893.1"/>
    </source>
</evidence>
<proteinExistence type="predicted"/>
<evidence type="ECO:0000313" key="3">
    <source>
        <dbReference type="Proteomes" id="UP000324853"/>
    </source>
</evidence>
<dbReference type="RefSeq" id="WP_148749931.1">
    <property type="nucleotide sequence ID" value="NZ_VSSR01000011.1"/>
</dbReference>
<evidence type="ECO:0000256" key="1">
    <source>
        <dbReference type="SAM" id="SignalP"/>
    </source>
</evidence>
<dbReference type="AlphaFoldDB" id="A0A5S4WY48"/>
<feature type="chain" id="PRO_5024369175" evidence="1">
    <location>
        <begin position="23"/>
        <end position="105"/>
    </location>
</feature>
<name>A0A5S4WY48_9BRAD</name>
<reference evidence="2 3" key="1">
    <citation type="submission" date="2019-08" db="EMBL/GenBank/DDBJ databases">
        <title>Bradyrhizobium hipponensis sp. nov., a rhizobium isolated from a Lupinus angustifolius root nodule in Tunisia.</title>
        <authorList>
            <person name="Off K."/>
            <person name="Rejili M."/>
            <person name="Mars M."/>
            <person name="Brachmann A."/>
            <person name="Marin M."/>
        </authorList>
    </citation>
    <scope>NUCLEOTIDE SEQUENCE [LARGE SCALE GENOMIC DNA]</scope>
    <source>
        <strain evidence="2 3">CTAW11</strain>
    </source>
</reference>
<dbReference type="Proteomes" id="UP000324853">
    <property type="component" value="Unassembled WGS sequence"/>
</dbReference>
<dbReference type="EMBL" id="VSSR01000011">
    <property type="protein sequence ID" value="TYL86893.1"/>
    <property type="molecule type" value="Genomic_DNA"/>
</dbReference>